<comment type="caution">
    <text evidence="1">The sequence shown here is derived from an EMBL/GenBank/DDBJ whole genome shotgun (WGS) entry which is preliminary data.</text>
</comment>
<keyword evidence="2" id="KW-1185">Reference proteome</keyword>
<dbReference type="Proteomes" id="UP001320706">
    <property type="component" value="Unassembled WGS sequence"/>
</dbReference>
<gene>
    <name evidence="1" type="ORF">M8818_003073</name>
</gene>
<evidence type="ECO:0000313" key="2">
    <source>
        <dbReference type="Proteomes" id="UP001320706"/>
    </source>
</evidence>
<accession>A0ACC3SHV6</accession>
<reference evidence="1" key="1">
    <citation type="submission" date="2024-02" db="EMBL/GenBank/DDBJ databases">
        <title>Metagenome Assembled Genome of Zalaria obscura JY119.</title>
        <authorList>
            <person name="Vighnesh L."/>
            <person name="Jagadeeshwari U."/>
            <person name="Venkata Ramana C."/>
            <person name="Sasikala C."/>
        </authorList>
    </citation>
    <scope>NUCLEOTIDE SEQUENCE</scope>
    <source>
        <strain evidence="1">JY119</strain>
    </source>
</reference>
<dbReference type="EMBL" id="JAMKPW020000012">
    <property type="protein sequence ID" value="KAK8212908.1"/>
    <property type="molecule type" value="Genomic_DNA"/>
</dbReference>
<name>A0ACC3SHV6_9PEZI</name>
<organism evidence="1 2">
    <name type="scientific">Zalaria obscura</name>
    <dbReference type="NCBI Taxonomy" id="2024903"/>
    <lineage>
        <taxon>Eukaryota</taxon>
        <taxon>Fungi</taxon>
        <taxon>Dikarya</taxon>
        <taxon>Ascomycota</taxon>
        <taxon>Pezizomycotina</taxon>
        <taxon>Dothideomycetes</taxon>
        <taxon>Dothideomycetidae</taxon>
        <taxon>Dothideales</taxon>
        <taxon>Zalariaceae</taxon>
        <taxon>Zalaria</taxon>
    </lineage>
</organism>
<proteinExistence type="predicted"/>
<protein>
    <submittedName>
        <fullName evidence="1">Uncharacterized protein</fullName>
    </submittedName>
</protein>
<sequence length="146" mass="15504">MAARGLSEKEIWDDSALVRSWNDALEEYKKYHSMAAKGEKVEVVLDAAETGDGAVQEETPATDGAQDIDPATGLPAWKTYDETSPSATEPIHARQPEQMSGIAKPTNGANGSSSRPPTDPAVPQALMGTELVSLPLNAETNALQLE</sequence>
<evidence type="ECO:0000313" key="1">
    <source>
        <dbReference type="EMBL" id="KAK8212908.1"/>
    </source>
</evidence>